<evidence type="ECO:0000259" key="8">
    <source>
        <dbReference type="Pfam" id="PF02782"/>
    </source>
</evidence>
<organism evidence="9 10">
    <name type="scientific">Schleiferilactobacillus shenzhenensis LY-73</name>
    <dbReference type="NCBI Taxonomy" id="1231336"/>
    <lineage>
        <taxon>Bacteria</taxon>
        <taxon>Bacillati</taxon>
        <taxon>Bacillota</taxon>
        <taxon>Bacilli</taxon>
        <taxon>Lactobacillales</taxon>
        <taxon>Lactobacillaceae</taxon>
        <taxon>Schleiferilactobacillus</taxon>
    </lineage>
</organism>
<dbReference type="GO" id="GO:0008993">
    <property type="term" value="F:rhamnulokinase activity"/>
    <property type="evidence" value="ECO:0007669"/>
    <property type="project" value="InterPro"/>
</dbReference>
<dbReference type="HOGENOM" id="CLU_039395_0_1_9"/>
<name>U4TUQ5_9LACO</name>
<evidence type="ECO:0000256" key="2">
    <source>
        <dbReference type="ARBA" id="ARBA00022679"/>
    </source>
</evidence>
<accession>U4TUQ5</accession>
<dbReference type="GO" id="GO:0019301">
    <property type="term" value="P:rhamnose catabolic process"/>
    <property type="evidence" value="ECO:0007669"/>
    <property type="project" value="InterPro"/>
</dbReference>
<keyword evidence="5" id="KW-0067">ATP-binding</keyword>
<dbReference type="InterPro" id="IPR050406">
    <property type="entry name" value="FGGY_Carb_Kinase"/>
</dbReference>
<dbReference type="InterPro" id="IPR018484">
    <property type="entry name" value="FGGY_N"/>
</dbReference>
<feature type="domain" description="Carbohydrate kinase FGGY N-terminal" evidence="7">
    <location>
        <begin position="8"/>
        <end position="248"/>
    </location>
</feature>
<dbReference type="eggNOG" id="COG1070">
    <property type="taxonomic scope" value="Bacteria"/>
</dbReference>
<keyword evidence="2" id="KW-0808">Transferase</keyword>
<keyword evidence="6" id="KW-0684">Rhamnose metabolism</keyword>
<evidence type="ECO:0000256" key="4">
    <source>
        <dbReference type="ARBA" id="ARBA00022777"/>
    </source>
</evidence>
<comment type="similarity">
    <text evidence="1">Belongs to the FGGY kinase family.</text>
</comment>
<keyword evidence="4" id="KW-0418">Kinase</keyword>
<dbReference type="SUPFAM" id="SSF53067">
    <property type="entry name" value="Actin-like ATPase domain"/>
    <property type="match status" value="2"/>
</dbReference>
<dbReference type="Pfam" id="PF02782">
    <property type="entry name" value="FGGY_C"/>
    <property type="match status" value="1"/>
</dbReference>
<sequence>MMATENLIAVDLGASSGRVMSGQFNGKRITLKEQFRFSNLPVQVTGGLYWDYMKIVQEIKYGLSIAQNDLGELASMSIDTWGVDYGVLSQRGEVLLAPHSYRDTRVQAYTDAFTQRITPRNMFQLTGQQPADINTNLQLYADWQRYPFLADQAGTILLMPGLVSYLLSGVGVNEFSIASTTGLLTSDAPSWNRAVLDMIGIKPSQLADLAYGGAVLGELLPAIRDEVHLRPGMKVIAGAGHDTAAALLALPIPPRERWRTAFISCGTWSIVGRETEAPIINDAAYAAGLTNEGCFDGHNRLLKNITGLWIIQELQREWSFQGEMIDFGAMTDEARAARTQDRFIDPSHPLFSTPGRMEEKIRFFLTATGQSLPRSRGALLRIVLQSLALSYKQVITQLQALTSEPMDSVHMFGGGIQNGLLVQLTADALGLPVVTGPIEASALGNIISQLIVTGVLTSDASEVATASAQPTTVAPTSEKNGAAHFQKFQDIQALAKTAVSATVFDQQQAE</sequence>
<dbReference type="STRING" id="1231336.L248_2289"/>
<evidence type="ECO:0000256" key="1">
    <source>
        <dbReference type="ARBA" id="ARBA00009156"/>
    </source>
</evidence>
<dbReference type="PANTHER" id="PTHR43095:SF5">
    <property type="entry name" value="XYLULOSE KINASE"/>
    <property type="match status" value="1"/>
</dbReference>
<dbReference type="AlphaFoldDB" id="U4TUQ5"/>
<dbReference type="InterPro" id="IPR043129">
    <property type="entry name" value="ATPase_NBD"/>
</dbReference>
<dbReference type="EMBL" id="KI271585">
    <property type="protein sequence ID" value="ERL65603.1"/>
    <property type="molecule type" value="Genomic_DNA"/>
</dbReference>
<proteinExistence type="inferred from homology"/>
<protein>
    <submittedName>
        <fullName evidence="9">RhaB</fullName>
    </submittedName>
</protein>
<dbReference type="InterPro" id="IPR018485">
    <property type="entry name" value="FGGY_C"/>
</dbReference>
<keyword evidence="3" id="KW-0547">Nucleotide-binding</keyword>
<dbReference type="Proteomes" id="UP000030647">
    <property type="component" value="Unassembled WGS sequence"/>
</dbReference>
<evidence type="ECO:0000256" key="3">
    <source>
        <dbReference type="ARBA" id="ARBA00022741"/>
    </source>
</evidence>
<feature type="domain" description="Carbohydrate kinase FGGY C-terminal" evidence="8">
    <location>
        <begin position="262"/>
        <end position="450"/>
    </location>
</feature>
<evidence type="ECO:0000313" key="10">
    <source>
        <dbReference type="Proteomes" id="UP000030647"/>
    </source>
</evidence>
<evidence type="ECO:0000259" key="7">
    <source>
        <dbReference type="Pfam" id="PF00370"/>
    </source>
</evidence>
<evidence type="ECO:0000256" key="6">
    <source>
        <dbReference type="ARBA" id="ARBA00023308"/>
    </source>
</evidence>
<keyword evidence="10" id="KW-1185">Reference proteome</keyword>
<dbReference type="InterPro" id="IPR013449">
    <property type="entry name" value="Rhamnulokinase"/>
</dbReference>
<dbReference type="Pfam" id="PF00370">
    <property type="entry name" value="FGGY_N"/>
    <property type="match status" value="1"/>
</dbReference>
<evidence type="ECO:0000256" key="5">
    <source>
        <dbReference type="ARBA" id="ARBA00022840"/>
    </source>
</evidence>
<dbReference type="CDD" id="cd07771">
    <property type="entry name" value="ASKHA_NBD_FGGY_RhaB-like"/>
    <property type="match status" value="1"/>
</dbReference>
<dbReference type="GO" id="GO:0005524">
    <property type="term" value="F:ATP binding"/>
    <property type="evidence" value="ECO:0007669"/>
    <property type="project" value="UniProtKB-KW"/>
</dbReference>
<dbReference type="PANTHER" id="PTHR43095">
    <property type="entry name" value="SUGAR KINASE"/>
    <property type="match status" value="1"/>
</dbReference>
<dbReference type="Gene3D" id="3.30.420.40">
    <property type="match status" value="2"/>
</dbReference>
<reference evidence="10" key="1">
    <citation type="journal article" date="2013" name="Genome Announc.">
        <title>Whole-Genome Sequencing of Lactobacillus shenzhenensis Strain LY-73T.</title>
        <authorList>
            <person name="Lin Z."/>
            <person name="Liu Z."/>
            <person name="Yang R."/>
            <person name="Zou Y."/>
            <person name="Wan D."/>
            <person name="Chen J."/>
            <person name="Guo M."/>
            <person name="Zhao J."/>
            <person name="Fang C."/>
            <person name="Yang R."/>
            <person name="Liu F."/>
        </authorList>
    </citation>
    <scope>NUCLEOTIDE SEQUENCE [LARGE SCALE GENOMIC DNA]</scope>
    <source>
        <strain evidence="10">LY-73</strain>
    </source>
</reference>
<gene>
    <name evidence="9" type="primary">rhaB</name>
    <name evidence="9" type="ORF">L248_2289</name>
</gene>
<evidence type="ECO:0000313" key="9">
    <source>
        <dbReference type="EMBL" id="ERL65603.1"/>
    </source>
</evidence>